<name>A0ABU6T0S7_9FABA</name>
<sequence length="159" mass="18416">MSQPSTDLHPTPPFITINNPTNTEDNVQEGKKKRKNRLTKRPPPTGQRFVPNADPSKPPSVYVPVDQEDYSDEDIGYHCYESKKLNSIASDNDNQPHVFPQGNLDAPTREVRLKLEMEFKIIKAFQRVVRKFNILFRLISFYYNLNSILAMLMYNFLAL</sequence>
<feature type="transmembrane region" description="Helical" evidence="2">
    <location>
        <begin position="134"/>
        <end position="157"/>
    </location>
</feature>
<feature type="region of interest" description="Disordered" evidence="1">
    <location>
        <begin position="1"/>
        <end position="65"/>
    </location>
</feature>
<reference evidence="3 4" key="1">
    <citation type="journal article" date="2023" name="Plants (Basel)">
        <title>Bridging the Gap: Combining Genomics and Transcriptomics Approaches to Understand Stylosanthes scabra, an Orphan Legume from the Brazilian Caatinga.</title>
        <authorList>
            <person name="Ferreira-Neto J.R.C."/>
            <person name="da Silva M.D."/>
            <person name="Binneck E."/>
            <person name="de Melo N.F."/>
            <person name="da Silva R.H."/>
            <person name="de Melo A.L.T.M."/>
            <person name="Pandolfi V."/>
            <person name="Bustamante F.O."/>
            <person name="Brasileiro-Vidal A.C."/>
            <person name="Benko-Iseppon A.M."/>
        </authorList>
    </citation>
    <scope>NUCLEOTIDE SEQUENCE [LARGE SCALE GENOMIC DNA]</scope>
    <source>
        <tissue evidence="3">Leaves</tissue>
    </source>
</reference>
<keyword evidence="2" id="KW-0472">Membrane</keyword>
<keyword evidence="2" id="KW-1133">Transmembrane helix</keyword>
<feature type="compositionally biased region" description="Low complexity" evidence="1">
    <location>
        <begin position="14"/>
        <end position="23"/>
    </location>
</feature>
<dbReference type="EMBL" id="JASCZI010064141">
    <property type="protein sequence ID" value="MED6141583.1"/>
    <property type="molecule type" value="Genomic_DNA"/>
</dbReference>
<proteinExistence type="predicted"/>
<comment type="caution">
    <text evidence="3">The sequence shown here is derived from an EMBL/GenBank/DDBJ whole genome shotgun (WGS) entry which is preliminary data.</text>
</comment>
<evidence type="ECO:0000256" key="1">
    <source>
        <dbReference type="SAM" id="MobiDB-lite"/>
    </source>
</evidence>
<evidence type="ECO:0000313" key="3">
    <source>
        <dbReference type="EMBL" id="MED6141583.1"/>
    </source>
</evidence>
<keyword evidence="2" id="KW-0812">Transmembrane</keyword>
<keyword evidence="4" id="KW-1185">Reference proteome</keyword>
<dbReference type="Proteomes" id="UP001341840">
    <property type="component" value="Unassembled WGS sequence"/>
</dbReference>
<protein>
    <submittedName>
        <fullName evidence="3">Uncharacterized protein</fullName>
    </submittedName>
</protein>
<feature type="compositionally biased region" description="Basic residues" evidence="1">
    <location>
        <begin position="31"/>
        <end position="40"/>
    </location>
</feature>
<organism evidence="3 4">
    <name type="scientific">Stylosanthes scabra</name>
    <dbReference type="NCBI Taxonomy" id="79078"/>
    <lineage>
        <taxon>Eukaryota</taxon>
        <taxon>Viridiplantae</taxon>
        <taxon>Streptophyta</taxon>
        <taxon>Embryophyta</taxon>
        <taxon>Tracheophyta</taxon>
        <taxon>Spermatophyta</taxon>
        <taxon>Magnoliopsida</taxon>
        <taxon>eudicotyledons</taxon>
        <taxon>Gunneridae</taxon>
        <taxon>Pentapetalae</taxon>
        <taxon>rosids</taxon>
        <taxon>fabids</taxon>
        <taxon>Fabales</taxon>
        <taxon>Fabaceae</taxon>
        <taxon>Papilionoideae</taxon>
        <taxon>50 kb inversion clade</taxon>
        <taxon>dalbergioids sensu lato</taxon>
        <taxon>Dalbergieae</taxon>
        <taxon>Pterocarpus clade</taxon>
        <taxon>Stylosanthes</taxon>
    </lineage>
</organism>
<gene>
    <name evidence="3" type="ORF">PIB30_104923</name>
</gene>
<evidence type="ECO:0000313" key="4">
    <source>
        <dbReference type="Proteomes" id="UP001341840"/>
    </source>
</evidence>
<accession>A0ABU6T0S7</accession>
<evidence type="ECO:0000256" key="2">
    <source>
        <dbReference type="SAM" id="Phobius"/>
    </source>
</evidence>